<gene>
    <name evidence="17" type="primary">CWH41</name>
    <name evidence="17" type="ORF">SmJEL517_g04375</name>
</gene>
<dbReference type="PANTHER" id="PTHR10412:SF11">
    <property type="entry name" value="MANNOSYL-OLIGOSACCHARIDE GLUCOSIDASE"/>
    <property type="match status" value="1"/>
</dbReference>
<keyword evidence="7" id="KW-1133">Transmembrane helix</keyword>
<evidence type="ECO:0000256" key="3">
    <source>
        <dbReference type="ARBA" id="ARBA00022692"/>
    </source>
</evidence>
<dbReference type="RefSeq" id="XP_031023750.1">
    <property type="nucleotide sequence ID" value="XM_031170303.1"/>
</dbReference>
<evidence type="ECO:0000256" key="2">
    <source>
        <dbReference type="ARBA" id="ARBA00010833"/>
    </source>
</evidence>
<dbReference type="EC" id="3.2.1.106" evidence="11 12"/>
<comment type="function">
    <text evidence="12">Cleaves the distal alpha 1,2-linked glucose residue from the Glc(3)Man(9)GlcNAc(2) oligosaccharide precursor.</text>
</comment>
<dbReference type="InterPro" id="IPR038518">
    <property type="entry name" value="Glyco_hydro_63N_sf"/>
</dbReference>
<dbReference type="OrthoDB" id="410058at2759"/>
<evidence type="ECO:0000259" key="16">
    <source>
        <dbReference type="Pfam" id="PF16923"/>
    </source>
</evidence>
<evidence type="ECO:0000313" key="17">
    <source>
        <dbReference type="EMBL" id="TPX32563.1"/>
    </source>
</evidence>
<evidence type="ECO:0000256" key="12">
    <source>
        <dbReference type="RuleBase" id="RU368089"/>
    </source>
</evidence>
<feature type="chain" id="PRO_5021385720" description="Mannosyl-oligosaccharide glucosidase" evidence="14">
    <location>
        <begin position="20"/>
        <end position="831"/>
    </location>
</feature>
<evidence type="ECO:0000256" key="4">
    <source>
        <dbReference type="ARBA" id="ARBA00022801"/>
    </source>
</evidence>
<reference evidence="17 18" key="1">
    <citation type="journal article" date="2019" name="Sci. Rep.">
        <title>Comparative genomics of chytrid fungi reveal insights into the obligate biotrophic and pathogenic lifestyle of Synchytrium endobioticum.</title>
        <authorList>
            <person name="van de Vossenberg B.T.L.H."/>
            <person name="Warris S."/>
            <person name="Nguyen H.D.T."/>
            <person name="van Gent-Pelzer M.P.E."/>
            <person name="Joly D.L."/>
            <person name="van de Geest H.C."/>
            <person name="Bonants P.J.M."/>
            <person name="Smith D.S."/>
            <person name="Levesque C.A."/>
            <person name="van der Lee T.A.J."/>
        </authorList>
    </citation>
    <scope>NUCLEOTIDE SEQUENCE [LARGE SCALE GENOMIC DNA]</scope>
    <source>
        <strain evidence="17 18">JEL517</strain>
    </source>
</reference>
<dbReference type="GeneID" id="42005600"/>
<dbReference type="InterPro" id="IPR012341">
    <property type="entry name" value="6hp_glycosidase-like_sf"/>
</dbReference>
<feature type="region of interest" description="Disordered" evidence="13">
    <location>
        <begin position="381"/>
        <end position="410"/>
    </location>
</feature>
<evidence type="ECO:0000256" key="13">
    <source>
        <dbReference type="SAM" id="MobiDB-lite"/>
    </source>
</evidence>
<dbReference type="InterPro" id="IPR031335">
    <property type="entry name" value="Glyco_hydro_63_C"/>
</dbReference>
<dbReference type="GO" id="GO:0004573">
    <property type="term" value="F:Glc3Man9GlcNAc2 oligosaccharide glucosidase activity"/>
    <property type="evidence" value="ECO:0007669"/>
    <property type="project" value="UniProtKB-UniRule"/>
</dbReference>
<dbReference type="GO" id="GO:0009311">
    <property type="term" value="P:oligosaccharide metabolic process"/>
    <property type="evidence" value="ECO:0007669"/>
    <property type="project" value="UniProtKB-UniRule"/>
</dbReference>
<evidence type="ECO:0000256" key="5">
    <source>
        <dbReference type="ARBA" id="ARBA00022824"/>
    </source>
</evidence>
<feature type="domain" description="Glycosyl hydrolase family 63 N-terminal" evidence="16">
    <location>
        <begin position="31"/>
        <end position="253"/>
    </location>
</feature>
<dbReference type="Proteomes" id="UP000319731">
    <property type="component" value="Unassembled WGS sequence"/>
</dbReference>
<feature type="signal peptide" evidence="14">
    <location>
        <begin position="1"/>
        <end position="19"/>
    </location>
</feature>
<dbReference type="SUPFAM" id="SSF48208">
    <property type="entry name" value="Six-hairpin glycosidases"/>
    <property type="match status" value="1"/>
</dbReference>
<evidence type="ECO:0000256" key="11">
    <source>
        <dbReference type="ARBA" id="ARBA00038888"/>
    </source>
</evidence>
<comment type="catalytic activity">
    <reaction evidence="12">
        <text>N(4)-(alpha-D-Glc-(1-&gt;2)-alpha-D-Glc-(1-&gt;3)-alpha-D-Glc-(1-&gt;3)-alpha-D-Man-(1-&gt;2)-alpha-D-Man-(1-&gt;2)-alpha-D-Man-(1-&gt;3)-[alpha-D-Man-(1-&gt;2)-alpha-D-Man-(1-&gt;3)-[alpha-D-Man-(1-&gt;2)-alpha-D-Man-(1-&gt;6)]-alpha-D-Man-(1-&gt;6)]-beta-D-Man-(1-&gt;4)-beta-D-GlcNAc-(1-&gt;4)-beta-D-GlcNAc)-L-asparaginyl-[protein] + H2O = N(4)-(alpha-D-Glc-(1-&gt;3)-alpha-D-Glc-(1-&gt;3)-alpha-D-Man-(1-&gt;2)-alpha-D-Man-(1-&gt;2)-alpha-D-Man-(1-&gt;3)-[alpha-D-Man-(1-&gt;2)-alpha-D-Man-(1-&gt;3)-[alpha-D-Man-(1-&gt;2)-alpha-D-Man-(1-&gt;6)]-alpha-D-Man-(1-&gt;6)]-beta-D-Man-(1-&gt;4)-beta-D-GlcNAc-(1-&gt;4)-beta-D-GlcNAc)-L-asparaginyl-[protein] + beta-D-glucose</text>
        <dbReference type="Rhea" id="RHEA:55988"/>
        <dbReference type="Rhea" id="RHEA-COMP:12806"/>
        <dbReference type="Rhea" id="RHEA-COMP:14355"/>
        <dbReference type="ChEBI" id="CHEBI:15377"/>
        <dbReference type="ChEBI" id="CHEBI:15903"/>
        <dbReference type="ChEBI" id="CHEBI:59082"/>
        <dbReference type="ChEBI" id="CHEBI:132537"/>
        <dbReference type="EC" id="3.2.1.106"/>
    </reaction>
</comment>
<comment type="caution">
    <text evidence="17">The sequence shown here is derived from an EMBL/GenBank/DDBJ whole genome shotgun (WGS) entry which is preliminary data.</text>
</comment>
<evidence type="ECO:0000256" key="7">
    <source>
        <dbReference type="ARBA" id="ARBA00022989"/>
    </source>
</evidence>
<comment type="similarity">
    <text evidence="2 12">Belongs to the glycosyl hydrolase 63 family.</text>
</comment>
<sequence length="831" mass="93706">MTNFILVLLCATVIISTNALSDIGSSSHNNSLHWGTYRPNLYFGTRSRTPDAIITGLMWHGVSELNGLSQTRHSCEQGDNMQGYGYKRHDGRSFGEQEIRDGLNNVTITTEFVKVDGAGPGGDWAVRISGKPIDPDVTADISMIFYMGIEEEGGSFQLLSEGTQKGIPDEVVLAGHTPHQGNFAFVVSGDPNNEPPPVGGPYPPRYDGILTDLDQTAFLGSKIDPKGLWTLKDVLVKHFVERAKTIIQNYQTPMLDPAHLIRLPNGFGGSDPNVFIVQKTLRAPFQFDVSFVSQISDNLDAKEVLNKADRISGPSLTKLIRERATAFDEKFEDLFGLSKKGFTSDQVDFAKTSLGSLNGGIGYFYGTWVVDRAEVDPDTEFLEEDDDDEAEDDYFDTSGSRGGQKKVKATPKPQIEGPIELFTATPSRPFFPRGFLWDEGFHLQLIGKWDNELSLDIIESWANLIEDNGWVAREQILGDEARSKVPKEFVTQFPHHANPPTLILPVWEFIERLQHQADRVSIPGSEPMIGTNDPVYLTQRHLLDKELAMSYLKRIYPKFKLQYEWFRSTQWGEIEEWGRTSRSTEAYRWRGRKGVHTLTSGLDDYPRATDPSIGELHVDLLSWVGFFAKTLQSVAEQIGFEEDAALYAKHVKDVVYSLEDLHWNEAAKCFCDLTVGSHGKSAFVVHKGYVSLFPLLLGLLPANATQLGATLDLMKDEQHLWTPYGLASLSQSDAYFGTHENYWRGPIWIHLNYMALWSLYKNYMHVPGPYQSQAKTVYKELRENLINNMFSEYRRSGYFWEQYSPIDGHGQRSHPFTGWSSLITLIMAEVY</sequence>
<keyword evidence="5 12" id="KW-0256">Endoplasmic reticulum</keyword>
<dbReference type="InterPro" id="IPR031631">
    <property type="entry name" value="Glyco_hydro_63N"/>
</dbReference>
<keyword evidence="18" id="KW-1185">Reference proteome</keyword>
<keyword evidence="14" id="KW-0732">Signal</keyword>
<keyword evidence="9" id="KW-0325">Glycoprotein</keyword>
<proteinExistence type="inferred from homology"/>
<keyword evidence="10 12" id="KW-0326">Glycosidase</keyword>
<name>A0A507C4V2_9FUNG</name>
<keyword evidence="3" id="KW-0812">Transmembrane</keyword>
<dbReference type="Pfam" id="PF16923">
    <property type="entry name" value="Glyco_hydro_63N"/>
    <property type="match status" value="1"/>
</dbReference>
<keyword evidence="6" id="KW-0735">Signal-anchor</keyword>
<dbReference type="AlphaFoldDB" id="A0A507C4V2"/>
<dbReference type="STRING" id="1806994.A0A507C4V2"/>
<evidence type="ECO:0000256" key="6">
    <source>
        <dbReference type="ARBA" id="ARBA00022968"/>
    </source>
</evidence>
<dbReference type="Pfam" id="PF03200">
    <property type="entry name" value="Glyco_hydro_63"/>
    <property type="match status" value="1"/>
</dbReference>
<dbReference type="Gene3D" id="2.70.98.110">
    <property type="entry name" value="Glycosyl hydrolase family 63, N-terminal domain"/>
    <property type="match status" value="1"/>
</dbReference>
<feature type="domain" description="Glycosyl hydrolase family 63 C-terminal" evidence="15">
    <location>
        <begin position="313"/>
        <end position="829"/>
    </location>
</feature>
<dbReference type="GO" id="GO:0006487">
    <property type="term" value="P:protein N-linked glycosylation"/>
    <property type="evidence" value="ECO:0007669"/>
    <property type="project" value="UniProtKB-UniRule"/>
</dbReference>
<comment type="subcellular location">
    <subcellularLocation>
        <location evidence="1 12">Endoplasmic reticulum membrane</location>
        <topology evidence="1 12">Single-pass type II membrane protein</topology>
    </subcellularLocation>
</comment>
<evidence type="ECO:0000256" key="9">
    <source>
        <dbReference type="ARBA" id="ARBA00023180"/>
    </source>
</evidence>
<evidence type="ECO:0000256" key="10">
    <source>
        <dbReference type="ARBA" id="ARBA00023295"/>
    </source>
</evidence>
<evidence type="ECO:0000313" key="18">
    <source>
        <dbReference type="Proteomes" id="UP000319731"/>
    </source>
</evidence>
<keyword evidence="4 12" id="KW-0378">Hydrolase</keyword>
<keyword evidence="8" id="KW-0472">Membrane</keyword>
<protein>
    <recommendedName>
        <fullName evidence="11 12">Mannosyl-oligosaccharide glucosidase</fullName>
        <ecNumber evidence="11 12">3.2.1.106</ecNumber>
    </recommendedName>
</protein>
<dbReference type="PANTHER" id="PTHR10412">
    <property type="entry name" value="MANNOSYL-OLIGOSACCHARIDE GLUCOSIDASE"/>
    <property type="match status" value="1"/>
</dbReference>
<accession>A0A507C4V2</accession>
<dbReference type="Gene3D" id="1.50.10.10">
    <property type="match status" value="1"/>
</dbReference>
<evidence type="ECO:0000256" key="14">
    <source>
        <dbReference type="SAM" id="SignalP"/>
    </source>
</evidence>
<dbReference type="InterPro" id="IPR008928">
    <property type="entry name" value="6-hairpin_glycosidase_sf"/>
</dbReference>
<dbReference type="InterPro" id="IPR004888">
    <property type="entry name" value="Glycoside_hydrolase_63"/>
</dbReference>
<organism evidence="17 18">
    <name type="scientific">Synchytrium microbalum</name>
    <dbReference type="NCBI Taxonomy" id="1806994"/>
    <lineage>
        <taxon>Eukaryota</taxon>
        <taxon>Fungi</taxon>
        <taxon>Fungi incertae sedis</taxon>
        <taxon>Chytridiomycota</taxon>
        <taxon>Chytridiomycota incertae sedis</taxon>
        <taxon>Chytridiomycetes</taxon>
        <taxon>Synchytriales</taxon>
        <taxon>Synchytriaceae</taxon>
        <taxon>Synchytrium</taxon>
    </lineage>
</organism>
<evidence type="ECO:0000256" key="1">
    <source>
        <dbReference type="ARBA" id="ARBA00004648"/>
    </source>
</evidence>
<dbReference type="EMBL" id="QEAO01000029">
    <property type="protein sequence ID" value="TPX32563.1"/>
    <property type="molecule type" value="Genomic_DNA"/>
</dbReference>
<dbReference type="GO" id="GO:0005789">
    <property type="term" value="C:endoplasmic reticulum membrane"/>
    <property type="evidence" value="ECO:0007669"/>
    <property type="project" value="UniProtKB-SubCell"/>
</dbReference>
<evidence type="ECO:0000256" key="8">
    <source>
        <dbReference type="ARBA" id="ARBA00023136"/>
    </source>
</evidence>
<evidence type="ECO:0000259" key="15">
    <source>
        <dbReference type="Pfam" id="PF03200"/>
    </source>
</evidence>
<feature type="compositionally biased region" description="Acidic residues" evidence="13">
    <location>
        <begin position="381"/>
        <end position="395"/>
    </location>
</feature>